<dbReference type="EMBL" id="JARVKF010000157">
    <property type="protein sequence ID" value="KAK9421731.1"/>
    <property type="molecule type" value="Genomic_DNA"/>
</dbReference>
<keyword evidence="3" id="KW-1185">Reference proteome</keyword>
<evidence type="ECO:0000313" key="2">
    <source>
        <dbReference type="EMBL" id="KAK9421731.1"/>
    </source>
</evidence>
<feature type="region of interest" description="Disordered" evidence="1">
    <location>
        <begin position="148"/>
        <end position="177"/>
    </location>
</feature>
<evidence type="ECO:0000313" key="3">
    <source>
        <dbReference type="Proteomes" id="UP001408356"/>
    </source>
</evidence>
<evidence type="ECO:0000256" key="1">
    <source>
        <dbReference type="SAM" id="MobiDB-lite"/>
    </source>
</evidence>
<feature type="compositionally biased region" description="Basic and acidic residues" evidence="1">
    <location>
        <begin position="161"/>
        <end position="177"/>
    </location>
</feature>
<accession>A0ABR2V4R6</accession>
<dbReference type="Proteomes" id="UP001408356">
    <property type="component" value="Unassembled WGS sequence"/>
</dbReference>
<sequence>MDHLPKPIDGKRPEIPFEAEARIYRPPDFITLPRKYGYDDLEQLIEHGLHKDMDPKLANAFLQEWLWFALLSRVLDKEIDSRDFLNHHIRTLHTADKILEKKIKAWKAGSRHHDSNGEHPCVHAPGRYIQASHALAFARRFVSKHLSYAPQDDDDGRPGPTRREDDGASDKTNEAHEAVDNRISLSIAILGEILQRERPPPPSGAPLPDREEFWQDPSLESKRWGYSKYCREQLQANKWCMGEIRRIESTMYGVCEVYYSSSMRPPRGFDHSSCDMDHCHAPLSPTLGHVEGYCAGNCGPALGFDDNDIAQVLRDNKTPLVTFDSAKMELVLHAVDLKSNPQKCFGALSHAWDDVILGIGTDARGSNDRRLLQCRAKKMQNDFNKLINKGGSTSRGENVPFYVDVLCYPRQVGAQPIALNQMRQVYSKASEVLVWDRELLRSQKLSDAKMIEMNVKIRLGNWTKSLWTLFEAVLAKRLNVALSDGILTFEELRKARHDAKSDLFHDYHHVYRAGHPLSEPVYRLRKLDQADDPKYRAQRVWEAVQFQKIDRVENEAPILAALMKLNINGLDTGDPRLPNGDRSRQEYCNDLASRRMVKLLELMNQTEEIGIPSGLIFMPSERLRSKDVPQTKHFGWAARTWLTRQAHPRCLIQPMRATAITHTNGLLVKFPGIILHCPESPLQHGRFWVPVTHTMQKWFKVTAYPEVEDVASWWQRTSGRCDLMIVLSEAETSDQGAIGLLVKGKGTLSNRQIRWVDVLCRVWIRLETDREFIRLLSNSFREFPDRAMFGTKLADQDWCVDGLAP</sequence>
<protein>
    <submittedName>
        <fullName evidence="2">Heterokaryon incompatibility domain-containing protein</fullName>
    </submittedName>
</protein>
<dbReference type="PANTHER" id="PTHR39596">
    <property type="match status" value="1"/>
</dbReference>
<name>A0ABR2V4R6_9PEZI</name>
<organism evidence="2 3">
    <name type="scientific">Seiridium unicorne</name>
    <dbReference type="NCBI Taxonomy" id="138068"/>
    <lineage>
        <taxon>Eukaryota</taxon>
        <taxon>Fungi</taxon>
        <taxon>Dikarya</taxon>
        <taxon>Ascomycota</taxon>
        <taxon>Pezizomycotina</taxon>
        <taxon>Sordariomycetes</taxon>
        <taxon>Xylariomycetidae</taxon>
        <taxon>Amphisphaeriales</taxon>
        <taxon>Sporocadaceae</taxon>
        <taxon>Seiridium</taxon>
    </lineage>
</organism>
<dbReference type="PANTHER" id="PTHR39596:SF3">
    <property type="entry name" value="HETEROKARYON INCOMPATIBILITY DOMAIN-CONTAINING PROTEIN"/>
    <property type="match status" value="1"/>
</dbReference>
<gene>
    <name evidence="2" type="ORF">SUNI508_05332</name>
</gene>
<reference evidence="2 3" key="1">
    <citation type="journal article" date="2024" name="J. Plant Pathol.">
        <title>Sequence and assembly of the genome of Seiridium unicorne, isolate CBS 538.82, causal agent of cypress canker disease.</title>
        <authorList>
            <person name="Scali E."/>
            <person name="Rocca G.D."/>
            <person name="Danti R."/>
            <person name="Garbelotto M."/>
            <person name="Barberini S."/>
            <person name="Baroncelli R."/>
            <person name="Emiliani G."/>
        </authorList>
    </citation>
    <scope>NUCLEOTIDE SEQUENCE [LARGE SCALE GENOMIC DNA]</scope>
    <source>
        <strain evidence="2 3">BM-138-508</strain>
    </source>
</reference>
<proteinExistence type="predicted"/>
<comment type="caution">
    <text evidence="2">The sequence shown here is derived from an EMBL/GenBank/DDBJ whole genome shotgun (WGS) entry which is preliminary data.</text>
</comment>